<evidence type="ECO:0000313" key="2">
    <source>
        <dbReference type="Proteomes" id="UP000886751"/>
    </source>
</evidence>
<evidence type="ECO:0000313" key="1">
    <source>
        <dbReference type="EMBL" id="HIX94278.1"/>
    </source>
</evidence>
<dbReference type="SUPFAM" id="SSF56784">
    <property type="entry name" value="HAD-like"/>
    <property type="match status" value="1"/>
</dbReference>
<sequence length="169" mass="18997">MILTPEYIFRNVEAIRPEFLAQLGVKALVLDVDNTLTGDGSQQLDASVQAWLDAMRAAGVSLTIVSNNTARRVRPFAGRIGLDFVPLACKPLPLGLMAARRRLGVARREMAMVGDQIYTDRLAAGLYGIRCLYVLPRTPHEHNRGVRLKRKLEPFWVDRYFQKGGKVYE</sequence>
<reference evidence="1" key="2">
    <citation type="submission" date="2021-04" db="EMBL/GenBank/DDBJ databases">
        <authorList>
            <person name="Gilroy R."/>
        </authorList>
    </citation>
    <scope>NUCLEOTIDE SEQUENCE</scope>
    <source>
        <strain evidence="1">ChiHecec2B26-7398</strain>
    </source>
</reference>
<accession>A0A9D1XZ68</accession>
<organism evidence="1 2">
    <name type="scientific">Candidatus Gemmiger excrementipullorum</name>
    <dbReference type="NCBI Taxonomy" id="2838610"/>
    <lineage>
        <taxon>Bacteria</taxon>
        <taxon>Bacillati</taxon>
        <taxon>Bacillota</taxon>
        <taxon>Clostridia</taxon>
        <taxon>Eubacteriales</taxon>
        <taxon>Gemmiger</taxon>
    </lineage>
</organism>
<dbReference type="AlphaFoldDB" id="A0A9D1XZ68"/>
<gene>
    <name evidence="1" type="ORF">H9846_02350</name>
</gene>
<dbReference type="GO" id="GO:0008962">
    <property type="term" value="F:phosphatidylglycerophosphatase activity"/>
    <property type="evidence" value="ECO:0007669"/>
    <property type="project" value="InterPro"/>
</dbReference>
<dbReference type="InterPro" id="IPR023214">
    <property type="entry name" value="HAD_sf"/>
</dbReference>
<dbReference type="InterPro" id="IPR010021">
    <property type="entry name" value="PGPP1/Gep4"/>
</dbReference>
<dbReference type="Proteomes" id="UP000886751">
    <property type="component" value="Unassembled WGS sequence"/>
</dbReference>
<comment type="caution">
    <text evidence="1">The sequence shown here is derived from an EMBL/GenBank/DDBJ whole genome shotgun (WGS) entry which is preliminary data.</text>
</comment>
<dbReference type="Pfam" id="PF00702">
    <property type="entry name" value="Hydrolase"/>
    <property type="match status" value="1"/>
</dbReference>
<reference evidence="1" key="1">
    <citation type="journal article" date="2021" name="PeerJ">
        <title>Extensive microbial diversity within the chicken gut microbiome revealed by metagenomics and culture.</title>
        <authorList>
            <person name="Gilroy R."/>
            <person name="Ravi A."/>
            <person name="Getino M."/>
            <person name="Pursley I."/>
            <person name="Horton D.L."/>
            <person name="Alikhan N.F."/>
            <person name="Baker D."/>
            <person name="Gharbi K."/>
            <person name="Hall N."/>
            <person name="Watson M."/>
            <person name="Adriaenssens E.M."/>
            <person name="Foster-Nyarko E."/>
            <person name="Jarju S."/>
            <person name="Secka A."/>
            <person name="Antonio M."/>
            <person name="Oren A."/>
            <person name="Chaudhuri R.R."/>
            <person name="La Ragione R."/>
            <person name="Hildebrand F."/>
            <person name="Pallen M.J."/>
        </authorList>
    </citation>
    <scope>NUCLEOTIDE SEQUENCE</scope>
    <source>
        <strain evidence="1">ChiHecec2B26-7398</strain>
    </source>
</reference>
<dbReference type="NCBIfam" id="TIGR01668">
    <property type="entry name" value="YqeG_hyp_ppase"/>
    <property type="match status" value="1"/>
</dbReference>
<proteinExistence type="predicted"/>
<dbReference type="InterPro" id="IPR036412">
    <property type="entry name" value="HAD-like_sf"/>
</dbReference>
<name>A0A9D1XZ68_9FIRM</name>
<protein>
    <submittedName>
        <fullName evidence="1">YqeG family HAD IIIA-type phosphatase</fullName>
    </submittedName>
</protein>
<dbReference type="EMBL" id="DXEI01000040">
    <property type="protein sequence ID" value="HIX94278.1"/>
    <property type="molecule type" value="Genomic_DNA"/>
</dbReference>
<dbReference type="Gene3D" id="3.40.50.1000">
    <property type="entry name" value="HAD superfamily/HAD-like"/>
    <property type="match status" value="1"/>
</dbReference>